<dbReference type="EMBL" id="JACIEQ010000001">
    <property type="protein sequence ID" value="MBB4021776.1"/>
    <property type="molecule type" value="Genomic_DNA"/>
</dbReference>
<dbReference type="RefSeq" id="WP_054540152.1">
    <property type="nucleotide sequence ID" value="NZ_JACIEQ010000001.1"/>
</dbReference>
<evidence type="ECO:0000256" key="2">
    <source>
        <dbReference type="ARBA" id="ARBA00022475"/>
    </source>
</evidence>
<dbReference type="GO" id="GO:0005886">
    <property type="term" value="C:plasma membrane"/>
    <property type="evidence" value="ECO:0007669"/>
    <property type="project" value="UniProtKB-SubCell"/>
</dbReference>
<evidence type="ECO:0000256" key="5">
    <source>
        <dbReference type="ARBA" id="ARBA00022692"/>
    </source>
</evidence>
<dbReference type="Proteomes" id="UP000585681">
    <property type="component" value="Unassembled WGS sequence"/>
</dbReference>
<proteinExistence type="predicted"/>
<dbReference type="AlphaFoldDB" id="A0A840CG46"/>
<dbReference type="PANTHER" id="PTHR33908:SF11">
    <property type="entry name" value="MEMBRANE PROTEIN"/>
    <property type="match status" value="1"/>
</dbReference>
<keyword evidence="5 8" id="KW-0812">Transmembrane</keyword>
<comment type="subcellular location">
    <subcellularLocation>
        <location evidence="1">Cell membrane</location>
        <topology evidence="1">Multi-pass membrane protein</topology>
    </subcellularLocation>
</comment>
<gene>
    <name evidence="10" type="ORF">GGR17_001567</name>
</gene>
<keyword evidence="2" id="KW-1003">Cell membrane</keyword>
<keyword evidence="6 8" id="KW-1133">Transmembrane helix</keyword>
<feature type="domain" description="Glycosyltransferase RgtA/B/C/D-like" evidence="9">
    <location>
        <begin position="59"/>
        <end position="219"/>
    </location>
</feature>
<evidence type="ECO:0000256" key="4">
    <source>
        <dbReference type="ARBA" id="ARBA00022679"/>
    </source>
</evidence>
<sequence>MPKNAARAEQAGWLWRAAAIVLALTALRVALLAVTPLDLFVDEAQYWLWGQELAFGYYSKPPMIGWVIRAVTELAGSDAPFWVRLPGPLFHAATALILAGIAAGLFGARAAVLVAAGYATLPMVALASILISTDTVMFPFLALALAGYVRLLSKGGTAPAALLTGLALGLAFLSKYAAIYYLICAALAAAILPGARPRPRDALIVLAAFAVTIAPNIGWNILNGFSTVEHTLDNADWVRDPASRAGLNVSGFLSFFASQFAVFGPVLFGGLLWMALRARGAGPERQVLLIFSLPILAIVCVQALLSGAYANWAAAAYLAGTVTVLPWLSRPWLILSFGINGALSLALPLAGALALHPALDGNPALARYLGRAAMSTQIITAARQAGLSTVVAQNRDVLADLFYTGRNSGLRFYAPPATGRAPHHYALKYPVPADAAGPVLFVSDIPAGPGCAPDAAPLGTIAPDSGAYRGKVKYLFAVPATCWATP</sequence>
<evidence type="ECO:0000313" key="10">
    <source>
        <dbReference type="EMBL" id="MBB4021776.1"/>
    </source>
</evidence>
<evidence type="ECO:0000259" key="9">
    <source>
        <dbReference type="Pfam" id="PF13231"/>
    </source>
</evidence>
<dbReference type="InterPro" id="IPR050297">
    <property type="entry name" value="LipidA_mod_glycosyltrf_83"/>
</dbReference>
<feature type="transmembrane region" description="Helical" evidence="8">
    <location>
        <begin position="95"/>
        <end position="119"/>
    </location>
</feature>
<feature type="transmembrane region" description="Helical" evidence="8">
    <location>
        <begin position="252"/>
        <end position="276"/>
    </location>
</feature>
<evidence type="ECO:0000313" key="11">
    <source>
        <dbReference type="Proteomes" id="UP000585681"/>
    </source>
</evidence>
<feature type="transmembrane region" description="Helical" evidence="8">
    <location>
        <begin position="202"/>
        <end position="222"/>
    </location>
</feature>
<feature type="transmembrane region" description="Helical" evidence="8">
    <location>
        <begin position="288"/>
        <end position="312"/>
    </location>
</feature>
<feature type="transmembrane region" description="Helical" evidence="8">
    <location>
        <begin position="332"/>
        <end position="355"/>
    </location>
</feature>
<keyword evidence="4 10" id="KW-0808">Transferase</keyword>
<evidence type="ECO:0000256" key="7">
    <source>
        <dbReference type="ARBA" id="ARBA00023136"/>
    </source>
</evidence>
<dbReference type="InterPro" id="IPR038731">
    <property type="entry name" value="RgtA/B/C-like"/>
</dbReference>
<feature type="transmembrane region" description="Helical" evidence="8">
    <location>
        <begin position="156"/>
        <end position="173"/>
    </location>
</feature>
<dbReference type="Pfam" id="PF13231">
    <property type="entry name" value="PMT_2"/>
    <property type="match status" value="1"/>
</dbReference>
<evidence type="ECO:0000256" key="6">
    <source>
        <dbReference type="ARBA" id="ARBA00022989"/>
    </source>
</evidence>
<keyword evidence="3" id="KW-0328">Glycosyltransferase</keyword>
<evidence type="ECO:0000256" key="1">
    <source>
        <dbReference type="ARBA" id="ARBA00004651"/>
    </source>
</evidence>
<evidence type="ECO:0000256" key="8">
    <source>
        <dbReference type="SAM" id="Phobius"/>
    </source>
</evidence>
<name>A0A840CG46_9RHOB</name>
<dbReference type="GO" id="GO:0016763">
    <property type="term" value="F:pentosyltransferase activity"/>
    <property type="evidence" value="ECO:0007669"/>
    <property type="project" value="TreeGrafter"/>
</dbReference>
<feature type="transmembrane region" description="Helical" evidence="8">
    <location>
        <begin position="125"/>
        <end position="149"/>
    </location>
</feature>
<reference evidence="10" key="1">
    <citation type="submission" date="2020-08" db="EMBL/GenBank/DDBJ databases">
        <title>Genomic Encyclopedia of Type Strains, Phase IV (KMG-IV): sequencing the most valuable type-strain genomes for metagenomic binning, comparative biology and taxonomic classification.</title>
        <authorList>
            <person name="Goeker M."/>
        </authorList>
    </citation>
    <scope>NUCLEOTIDE SEQUENCE [LARGE SCALE GENOMIC DNA]</scope>
    <source>
        <strain evidence="10">DSM 105040</strain>
    </source>
</reference>
<keyword evidence="7 8" id="KW-0472">Membrane</keyword>
<dbReference type="GO" id="GO:0009103">
    <property type="term" value="P:lipopolysaccharide biosynthetic process"/>
    <property type="evidence" value="ECO:0007669"/>
    <property type="project" value="UniProtKB-ARBA"/>
</dbReference>
<accession>A0A840CG46</accession>
<comment type="caution">
    <text evidence="10">The sequence shown here is derived from an EMBL/GenBank/DDBJ whole genome shotgun (WGS) entry which is preliminary data.</text>
</comment>
<organism evidence="10 11">
    <name type="scientific">Actibacterium naphthalenivorans</name>
    <dbReference type="NCBI Taxonomy" id="1614693"/>
    <lineage>
        <taxon>Bacteria</taxon>
        <taxon>Pseudomonadati</taxon>
        <taxon>Pseudomonadota</taxon>
        <taxon>Alphaproteobacteria</taxon>
        <taxon>Rhodobacterales</taxon>
        <taxon>Roseobacteraceae</taxon>
        <taxon>Actibacterium</taxon>
    </lineage>
</organism>
<evidence type="ECO:0000256" key="3">
    <source>
        <dbReference type="ARBA" id="ARBA00022676"/>
    </source>
</evidence>
<dbReference type="PANTHER" id="PTHR33908">
    <property type="entry name" value="MANNOSYLTRANSFERASE YKCB-RELATED"/>
    <property type="match status" value="1"/>
</dbReference>
<protein>
    <submittedName>
        <fullName evidence="10">4-amino-4-deoxy-L-arabinose transferase-like glycosyltransferase</fullName>
    </submittedName>
</protein>
<keyword evidence="11" id="KW-1185">Reference proteome</keyword>